<dbReference type="Gene3D" id="2.160.20.10">
    <property type="entry name" value="Single-stranded right-handed beta-helix, Pectin lyase-like"/>
    <property type="match status" value="1"/>
</dbReference>
<dbReference type="EMBL" id="JAVAMP010000002">
    <property type="protein sequence ID" value="MDP5274082.1"/>
    <property type="molecule type" value="Genomic_DNA"/>
</dbReference>
<evidence type="ECO:0000259" key="1">
    <source>
        <dbReference type="Pfam" id="PF13229"/>
    </source>
</evidence>
<gene>
    <name evidence="2" type="ORF">Q5Y73_08190</name>
</gene>
<organism evidence="2 3">
    <name type="scientific">Chengkuizengella axinellae</name>
    <dbReference type="NCBI Taxonomy" id="3064388"/>
    <lineage>
        <taxon>Bacteria</taxon>
        <taxon>Bacillati</taxon>
        <taxon>Bacillota</taxon>
        <taxon>Bacilli</taxon>
        <taxon>Bacillales</taxon>
        <taxon>Paenibacillaceae</taxon>
        <taxon>Chengkuizengella</taxon>
    </lineage>
</organism>
<dbReference type="SUPFAM" id="SSF51126">
    <property type="entry name" value="Pectin lyase-like"/>
    <property type="match status" value="1"/>
</dbReference>
<dbReference type="InterPro" id="IPR039448">
    <property type="entry name" value="Beta_helix"/>
</dbReference>
<dbReference type="RefSeq" id="WP_305991372.1">
    <property type="nucleotide sequence ID" value="NZ_JAVAMP010000002.1"/>
</dbReference>
<dbReference type="Pfam" id="PF13229">
    <property type="entry name" value="Beta_helix"/>
    <property type="match status" value="1"/>
</dbReference>
<keyword evidence="3" id="KW-1185">Reference proteome</keyword>
<evidence type="ECO:0000313" key="2">
    <source>
        <dbReference type="EMBL" id="MDP5274082.1"/>
    </source>
</evidence>
<dbReference type="InterPro" id="IPR012334">
    <property type="entry name" value="Pectin_lyas_fold"/>
</dbReference>
<sequence length="242" mass="26736">MTVRKVPTVEFPTINNALLVSQPYDTIRVGEGNFPETLEIIIKGLRLIGAGKGKTIINGQDLGVTNGITINNELVTIENLTVQNFKGAGIYVNMDENIIHKVMAINNEIGIDIADGNRNMVFKCEINENVGEGLISRSILNKIMHSKMIGNQANGLLVESQIQNNLIYCCLAQKNKQDGFHVLGNECYFISNTAKQNGFNGFNVTDSLENFYIFNKAIENNGNGFVVDLESTLFENISKKMV</sequence>
<evidence type="ECO:0000313" key="3">
    <source>
        <dbReference type="Proteomes" id="UP001231941"/>
    </source>
</evidence>
<dbReference type="Proteomes" id="UP001231941">
    <property type="component" value="Unassembled WGS sequence"/>
</dbReference>
<accession>A0ABT9IY72</accession>
<name>A0ABT9IY72_9BACL</name>
<dbReference type="InterPro" id="IPR011050">
    <property type="entry name" value="Pectin_lyase_fold/virulence"/>
</dbReference>
<reference evidence="2 3" key="1">
    <citation type="submission" date="2023-08" db="EMBL/GenBank/DDBJ databases">
        <authorList>
            <person name="Park J.-S."/>
        </authorList>
    </citation>
    <scope>NUCLEOTIDE SEQUENCE [LARGE SCALE GENOMIC DNA]</scope>
    <source>
        <strain evidence="2 3">2205SS18-9</strain>
    </source>
</reference>
<proteinExistence type="predicted"/>
<protein>
    <submittedName>
        <fullName evidence="2">Right-handed parallel beta-helix repeat-containing protein</fullName>
    </submittedName>
</protein>
<feature type="domain" description="Right handed beta helix" evidence="1">
    <location>
        <begin position="65"/>
        <end position="193"/>
    </location>
</feature>
<comment type="caution">
    <text evidence="2">The sequence shown here is derived from an EMBL/GenBank/DDBJ whole genome shotgun (WGS) entry which is preliminary data.</text>
</comment>